<sequence>MLIIAIIYHLYCYRLAEFFGWDNDELIGKSVFELHHALDNDALDKSFKCLFSKGQCETVAYRFLGRTGGYAWVVTQATVIHCTKRRKPLSIVCVNYILSGIEFGDEVYSICQLEARNSCNDLKKIKKVDEGKIDTKIIQNNNDLSKSIREVTYSPICHIPKSDSSMPIISPHRDIGASVITNKKKDSNTEFLFQNKPVIDYNSTRSCNDPSQSVTKKIFGDSSIGTTPDQDTLLSITNRSSPQTATASIFAPRTEDMNKGFLTFSDDQPGLTMLKDEPEDLTHLAPTPGDVCVPLEDTPFLSDMLDEFMLSNENYCTLLSPMIPTELPDSNSGLMEDTIQKNDNFGETLDSDPFFYTNLCSNLDSSQSTTNNLTNTPTKSPELFSIDLLHSSDTSNIATDSGISEDELLMLNIDEVIADDELALRAPYIPMSDQDEALQMLISDNMVMWGPTQPPDRSDWDSKRDSSNYYKESSLAKLLKNNKNEYDSISTVNLIEERDQTLKIGVNKRSNKRLHETSSLNTEEVNKRMKYQMIDKNTLFAAKKSSETDLFHTVEYTISVDGINQKNIRINDNNLADTKANKIRLLQQLIEDHELSTTTKSSNLNDVVNRAEHLDTINLVGDADGDDENLQDHQSNSVLMNLLISGCDVSAGYVCFVKPKSASKVITSK</sequence>
<dbReference type="GO" id="GO:0000981">
    <property type="term" value="F:DNA-binding transcription factor activity, RNA polymerase II-specific"/>
    <property type="evidence" value="ECO:0007669"/>
    <property type="project" value="TreeGrafter"/>
</dbReference>
<evidence type="ECO:0000256" key="3">
    <source>
        <dbReference type="ARBA" id="ARBA00023163"/>
    </source>
</evidence>
<organism evidence="6 7">
    <name type="scientific">Cotesia typhae</name>
    <dbReference type="NCBI Taxonomy" id="2053667"/>
    <lineage>
        <taxon>Eukaryota</taxon>
        <taxon>Metazoa</taxon>
        <taxon>Ecdysozoa</taxon>
        <taxon>Arthropoda</taxon>
        <taxon>Hexapoda</taxon>
        <taxon>Insecta</taxon>
        <taxon>Pterygota</taxon>
        <taxon>Neoptera</taxon>
        <taxon>Endopterygota</taxon>
        <taxon>Hymenoptera</taxon>
        <taxon>Apocrita</taxon>
        <taxon>Ichneumonoidea</taxon>
        <taxon>Braconidae</taxon>
        <taxon>Microgastrinae</taxon>
        <taxon>Cotesia</taxon>
    </lineage>
</organism>
<gene>
    <name evidence="6" type="ORF">G9C98_003649</name>
</gene>
<keyword evidence="4" id="KW-0539">Nucleus</keyword>
<proteinExistence type="predicted"/>
<dbReference type="Pfam" id="PF08447">
    <property type="entry name" value="PAS_3"/>
    <property type="match status" value="1"/>
</dbReference>
<keyword evidence="3" id="KW-0804">Transcription</keyword>
<accession>A0A8J5QR57</accession>
<dbReference type="AlphaFoldDB" id="A0A8J5QR57"/>
<dbReference type="PANTHER" id="PTHR23043:SF17">
    <property type="entry name" value="PROTEIN SIMILAR"/>
    <property type="match status" value="1"/>
</dbReference>
<dbReference type="EMBL" id="JAAOIC020000048">
    <property type="protein sequence ID" value="KAG8036326.1"/>
    <property type="molecule type" value="Genomic_DNA"/>
</dbReference>
<dbReference type="InterPro" id="IPR013655">
    <property type="entry name" value="PAS_fold_3"/>
</dbReference>
<dbReference type="Proteomes" id="UP000729913">
    <property type="component" value="Unassembled WGS sequence"/>
</dbReference>
<dbReference type="GO" id="GO:0000977">
    <property type="term" value="F:RNA polymerase II transcription regulatory region sequence-specific DNA binding"/>
    <property type="evidence" value="ECO:0007669"/>
    <property type="project" value="TreeGrafter"/>
</dbReference>
<comment type="caution">
    <text evidence="6">The sequence shown here is derived from an EMBL/GenBank/DDBJ whole genome shotgun (WGS) entry which is preliminary data.</text>
</comment>
<dbReference type="GO" id="GO:0010557">
    <property type="term" value="P:positive regulation of macromolecule biosynthetic process"/>
    <property type="evidence" value="ECO:0007669"/>
    <property type="project" value="UniProtKB-ARBA"/>
</dbReference>
<dbReference type="GO" id="GO:0071456">
    <property type="term" value="P:cellular response to hypoxia"/>
    <property type="evidence" value="ECO:0007669"/>
    <property type="project" value="TreeGrafter"/>
</dbReference>
<keyword evidence="1" id="KW-0805">Transcription regulation</keyword>
<evidence type="ECO:0000259" key="5">
    <source>
        <dbReference type="PROSITE" id="PS50112"/>
    </source>
</evidence>
<dbReference type="OrthoDB" id="6021714at2759"/>
<evidence type="ECO:0000256" key="2">
    <source>
        <dbReference type="ARBA" id="ARBA00023125"/>
    </source>
</evidence>
<evidence type="ECO:0000313" key="6">
    <source>
        <dbReference type="EMBL" id="KAG8036326.1"/>
    </source>
</evidence>
<reference evidence="6" key="2">
    <citation type="submission" date="2021-04" db="EMBL/GenBank/DDBJ databases">
        <title>Genome-wide patterns of bracovirus chromosomal integration into multiple host tissues during parasitism.</title>
        <authorList>
            <person name="Chebbi M.A.C."/>
        </authorList>
    </citation>
    <scope>NUCLEOTIDE SEQUENCE</scope>
    <source>
        <tissue evidence="6">Whole body</tissue>
    </source>
</reference>
<protein>
    <recommendedName>
        <fullName evidence="5">PAS domain-containing protein</fullName>
    </recommendedName>
</protein>
<name>A0A8J5QR57_9HYME</name>
<evidence type="ECO:0000313" key="7">
    <source>
        <dbReference type="Proteomes" id="UP000729913"/>
    </source>
</evidence>
<dbReference type="InterPro" id="IPR000014">
    <property type="entry name" value="PAS"/>
</dbReference>
<dbReference type="PANTHER" id="PTHR23043">
    <property type="entry name" value="HYPOXIA-INDUCIBLE FACTOR 1 ALPHA"/>
    <property type="match status" value="1"/>
</dbReference>
<dbReference type="PROSITE" id="PS50112">
    <property type="entry name" value="PAS"/>
    <property type="match status" value="1"/>
</dbReference>
<reference evidence="6" key="1">
    <citation type="submission" date="2020-03" db="EMBL/GenBank/DDBJ databases">
        <authorList>
            <person name="Chebbi M.A."/>
            <person name="Drezen J.M."/>
        </authorList>
    </citation>
    <scope>NUCLEOTIDE SEQUENCE</scope>
    <source>
        <tissue evidence="6">Whole body</tissue>
    </source>
</reference>
<keyword evidence="7" id="KW-1185">Reference proteome</keyword>
<keyword evidence="2" id="KW-0238">DNA-binding</keyword>
<dbReference type="CDD" id="cd00130">
    <property type="entry name" value="PAS"/>
    <property type="match status" value="1"/>
</dbReference>
<dbReference type="NCBIfam" id="TIGR00229">
    <property type="entry name" value="sensory_box"/>
    <property type="match status" value="1"/>
</dbReference>
<evidence type="ECO:0000256" key="1">
    <source>
        <dbReference type="ARBA" id="ARBA00023015"/>
    </source>
</evidence>
<feature type="domain" description="PAS" evidence="5">
    <location>
        <begin position="15"/>
        <end position="54"/>
    </location>
</feature>
<evidence type="ECO:0000256" key="4">
    <source>
        <dbReference type="ARBA" id="ARBA00023242"/>
    </source>
</evidence>